<dbReference type="InterPro" id="IPR011896">
    <property type="entry name" value="OFOB"/>
</dbReference>
<accession>A0ABS6G3V8</accession>
<dbReference type="CDD" id="cd03375">
    <property type="entry name" value="TPP_OGFOR"/>
    <property type="match status" value="1"/>
</dbReference>
<reference evidence="11 12" key="1">
    <citation type="submission" date="2021-06" db="EMBL/GenBank/DDBJ databases">
        <authorList>
            <person name="Sun Q."/>
            <person name="Li D."/>
        </authorList>
    </citation>
    <scope>NUCLEOTIDE SEQUENCE [LARGE SCALE GENOMIC DNA]</scope>
    <source>
        <strain evidence="11 12">MSJ-5</strain>
    </source>
</reference>
<evidence type="ECO:0000313" key="12">
    <source>
        <dbReference type="Proteomes" id="UP000779508"/>
    </source>
</evidence>
<organism evidence="11 12">
    <name type="scientific">Alkaliphilus flagellatus</name>
    <dbReference type="NCBI Taxonomy" id="2841507"/>
    <lineage>
        <taxon>Bacteria</taxon>
        <taxon>Bacillati</taxon>
        <taxon>Bacillota</taxon>
        <taxon>Clostridia</taxon>
        <taxon>Peptostreptococcales</taxon>
        <taxon>Natronincolaceae</taxon>
        <taxon>Alkaliphilus</taxon>
    </lineage>
</organism>
<dbReference type="Pfam" id="PF12367">
    <property type="entry name" value="PFO_beta_C"/>
    <property type="match status" value="1"/>
</dbReference>
<keyword evidence="4" id="KW-0460">Magnesium</keyword>
<comment type="caution">
    <text evidence="11">The sequence shown here is derived from an EMBL/GenBank/DDBJ whole genome shotgun (WGS) entry which is preliminary data.</text>
</comment>
<feature type="domain" description="Thiamine pyrophosphate enzyme TPP-binding" evidence="9">
    <location>
        <begin position="48"/>
        <end position="195"/>
    </location>
</feature>
<comment type="cofactor">
    <cofactor evidence="1">
        <name>Mg(2+)</name>
        <dbReference type="ChEBI" id="CHEBI:18420"/>
    </cofactor>
</comment>
<keyword evidence="12" id="KW-1185">Reference proteome</keyword>
<evidence type="ECO:0000256" key="5">
    <source>
        <dbReference type="ARBA" id="ARBA00023002"/>
    </source>
</evidence>
<gene>
    <name evidence="11" type="ORF">KQI88_12170</name>
</gene>
<dbReference type="InterPro" id="IPR032686">
    <property type="entry name" value="PFO_beta_C"/>
</dbReference>
<evidence type="ECO:0000256" key="2">
    <source>
        <dbReference type="ARBA" id="ARBA00001964"/>
    </source>
</evidence>
<sequence>MATMQDYSNKVTPTWCPGCGHFSILRAIQVAASKLEIPIDKFASITGIGCSGRLSGYLNGYSFHGIHGRSLPIAQGIKMANKDLVVIAAGGDGDGFAIGTSHTLHAIRRNLNMTYIVLNNQIYGLTKGHTSPLSDTGFETKSTPFGSMDNPLKPGITALAAGATYLAQGFSGFQDQLIDIIVKGIEHDGFSIINIFSPCVTFNKVNTYQWYRENIKNIDEDSTYDSSNYQAAMNKLIETDGLCSGIIYQKNEPSFLDKLQGKEAKPLTDLNLKISKDEFENLLNKFK</sequence>
<dbReference type="InterPro" id="IPR011766">
    <property type="entry name" value="TPP_enzyme_TPP-bd"/>
</dbReference>
<dbReference type="Pfam" id="PF02775">
    <property type="entry name" value="TPP_enzyme_C"/>
    <property type="match status" value="1"/>
</dbReference>
<dbReference type="NCBIfam" id="TIGR02177">
    <property type="entry name" value="PorB_KorB"/>
    <property type="match status" value="1"/>
</dbReference>
<keyword evidence="3" id="KW-0479">Metal-binding</keyword>
<keyword evidence="8" id="KW-0786">Thiamine pyrophosphate</keyword>
<keyword evidence="7" id="KW-0411">Iron-sulfur</keyword>
<evidence type="ECO:0000256" key="7">
    <source>
        <dbReference type="ARBA" id="ARBA00023014"/>
    </source>
</evidence>
<evidence type="ECO:0000256" key="6">
    <source>
        <dbReference type="ARBA" id="ARBA00023004"/>
    </source>
</evidence>
<keyword evidence="5" id="KW-0560">Oxidoreductase</keyword>
<dbReference type="PANTHER" id="PTHR48084">
    <property type="entry name" value="2-OXOGLUTARATE OXIDOREDUCTASE SUBUNIT KORB-RELATED"/>
    <property type="match status" value="1"/>
</dbReference>
<dbReference type="Proteomes" id="UP000779508">
    <property type="component" value="Unassembled WGS sequence"/>
</dbReference>
<evidence type="ECO:0000256" key="4">
    <source>
        <dbReference type="ARBA" id="ARBA00022842"/>
    </source>
</evidence>
<evidence type="ECO:0000256" key="1">
    <source>
        <dbReference type="ARBA" id="ARBA00001946"/>
    </source>
</evidence>
<evidence type="ECO:0000259" key="10">
    <source>
        <dbReference type="Pfam" id="PF12367"/>
    </source>
</evidence>
<dbReference type="RefSeq" id="WP_216417688.1">
    <property type="nucleotide sequence ID" value="NZ_JAHLQK010000004.1"/>
</dbReference>
<evidence type="ECO:0000313" key="11">
    <source>
        <dbReference type="EMBL" id="MBU5677168.1"/>
    </source>
</evidence>
<evidence type="ECO:0000256" key="3">
    <source>
        <dbReference type="ARBA" id="ARBA00022723"/>
    </source>
</evidence>
<name>A0ABS6G3V8_9FIRM</name>
<comment type="cofactor">
    <cofactor evidence="2">
        <name>thiamine diphosphate</name>
        <dbReference type="ChEBI" id="CHEBI:58937"/>
    </cofactor>
</comment>
<feature type="domain" description="Pyruvate ferredoxin oxidoreductase beta subunit C-terminal" evidence="10">
    <location>
        <begin position="199"/>
        <end position="261"/>
    </location>
</feature>
<dbReference type="PANTHER" id="PTHR48084:SF4">
    <property type="entry name" value="2-OXOGLUTARATE OXIDOREDUCTASE SUBUNIT KORB"/>
    <property type="match status" value="1"/>
</dbReference>
<proteinExistence type="predicted"/>
<protein>
    <submittedName>
        <fullName evidence="11">2-oxoacid:ferredoxin oxidoreductase subunit beta</fullName>
    </submittedName>
</protein>
<evidence type="ECO:0000259" key="9">
    <source>
        <dbReference type="Pfam" id="PF02775"/>
    </source>
</evidence>
<dbReference type="EMBL" id="JAHLQK010000004">
    <property type="protein sequence ID" value="MBU5677168.1"/>
    <property type="molecule type" value="Genomic_DNA"/>
</dbReference>
<dbReference type="InterPro" id="IPR051457">
    <property type="entry name" value="2-oxoacid:Fd_oxidoreductase"/>
</dbReference>
<evidence type="ECO:0000256" key="8">
    <source>
        <dbReference type="ARBA" id="ARBA00023052"/>
    </source>
</evidence>
<keyword evidence="6" id="KW-0408">Iron</keyword>